<sequence>MSHHLAPGPPSQVDQKSEARPGNENDWTKESDLAERRRIQNRIAQRNYRKKLKRRLEDLERKFNSEGASTTVAESTSLQTTKPTLSPARQSYFRSDLFDSSRGCEQKSQEKGNPVFQLFEDLSIWPVRDPNSDESDGVWSSLSEATEQCCIPLSSSREVHHFRRIKEQVTRECLQAFALWRQCPSGSKKRSTSPPPPQASPLTKRAKGAEKKSPEEEDNDNDWEDRSNAKPHRTSDEDAAGTTRKLVLACPFYKEDPLRHLHCLKIELKRIKDVKQHLSRKHRQPSYYCPTCWLVFDHRTDRDSHISHRSCLPKDQIIFEGISDEQRELFSQKVDRRLSEEQQWFSVWDIVFPDVPRPGSAYLGNQIEESMVLIHDFWDANGRTLVADALLKRGVVQSSRGSEDEGEFRAFLSETLESVVEELLESCRVQIAATLSSARMKAADRASASKGLSGPEARKETQPRHTTELASSGLTMPGTLGASETAKTHRDMPHALPASVDSWDLSTEMVMYDSPVQNDVYKPMEAHMFYTGSMPDWFSSGTDDQGWELTDMGQLMDPCDTK</sequence>
<dbReference type="PANTHER" id="PTHR38166:SF1">
    <property type="entry name" value="C2H2-TYPE DOMAIN-CONTAINING PROTEIN"/>
    <property type="match status" value="1"/>
</dbReference>
<reference evidence="3 4" key="1">
    <citation type="submission" date="2015-06" db="EMBL/GenBank/DDBJ databases">
        <title>Survival trade-offs in plant roots during colonization by closely related pathogenic and mutualistic fungi.</title>
        <authorList>
            <person name="Hacquard S."/>
            <person name="Kracher B."/>
            <person name="Hiruma K."/>
            <person name="Weinman A."/>
            <person name="Muench P."/>
            <person name="Garrido Oter R."/>
            <person name="Ver Loren van Themaat E."/>
            <person name="Dallerey J.-F."/>
            <person name="Damm U."/>
            <person name="Henrissat B."/>
            <person name="Lespinet O."/>
            <person name="Thon M."/>
            <person name="Kemen E."/>
            <person name="McHardy A.C."/>
            <person name="Schulze-Lefert P."/>
            <person name="O'Connell R.J."/>
        </authorList>
    </citation>
    <scope>NUCLEOTIDE SEQUENCE [LARGE SCALE GENOMIC DNA]</scope>
    <source>
        <strain evidence="3 4">0861</strain>
    </source>
</reference>
<name>A0A166P2R0_9PEZI</name>
<dbReference type="InterPro" id="IPR046347">
    <property type="entry name" value="bZIP_sf"/>
</dbReference>
<dbReference type="Proteomes" id="UP000076552">
    <property type="component" value="Unassembled WGS sequence"/>
</dbReference>
<feature type="region of interest" description="Disordered" evidence="1">
    <location>
        <begin position="60"/>
        <end position="85"/>
    </location>
</feature>
<dbReference type="PANTHER" id="PTHR38166">
    <property type="entry name" value="C2H2-TYPE DOMAIN-CONTAINING PROTEIN-RELATED"/>
    <property type="match status" value="1"/>
</dbReference>
<gene>
    <name evidence="3" type="ORF">CT0861_10405</name>
</gene>
<comment type="caution">
    <text evidence="3">The sequence shown here is derived from an EMBL/GenBank/DDBJ whole genome shotgun (WGS) entry which is preliminary data.</text>
</comment>
<keyword evidence="4" id="KW-1185">Reference proteome</keyword>
<proteinExistence type="predicted"/>
<dbReference type="EMBL" id="LFIV01000181">
    <property type="protein sequence ID" value="KZL66330.1"/>
    <property type="molecule type" value="Genomic_DNA"/>
</dbReference>
<feature type="region of interest" description="Disordered" evidence="1">
    <location>
        <begin position="1"/>
        <end position="33"/>
    </location>
</feature>
<evidence type="ECO:0000313" key="3">
    <source>
        <dbReference type="EMBL" id="KZL66330.1"/>
    </source>
</evidence>
<feature type="region of interest" description="Disordered" evidence="1">
    <location>
        <begin position="446"/>
        <end position="478"/>
    </location>
</feature>
<evidence type="ECO:0000313" key="4">
    <source>
        <dbReference type="Proteomes" id="UP000076552"/>
    </source>
</evidence>
<dbReference type="AlphaFoldDB" id="A0A166P2R0"/>
<dbReference type="PROSITE" id="PS00036">
    <property type="entry name" value="BZIP_BASIC"/>
    <property type="match status" value="1"/>
</dbReference>
<evidence type="ECO:0000259" key="2">
    <source>
        <dbReference type="PROSITE" id="PS00036"/>
    </source>
</evidence>
<organism evidence="3 4">
    <name type="scientific">Colletotrichum tofieldiae</name>
    <dbReference type="NCBI Taxonomy" id="708197"/>
    <lineage>
        <taxon>Eukaryota</taxon>
        <taxon>Fungi</taxon>
        <taxon>Dikarya</taxon>
        <taxon>Ascomycota</taxon>
        <taxon>Pezizomycotina</taxon>
        <taxon>Sordariomycetes</taxon>
        <taxon>Hypocreomycetidae</taxon>
        <taxon>Glomerellales</taxon>
        <taxon>Glomerellaceae</taxon>
        <taxon>Colletotrichum</taxon>
        <taxon>Colletotrichum spaethianum species complex</taxon>
    </lineage>
</organism>
<dbReference type="CDD" id="cd14688">
    <property type="entry name" value="bZIP_YAP"/>
    <property type="match status" value="1"/>
</dbReference>
<accession>A0A166P2R0</accession>
<dbReference type="SUPFAM" id="SSF57959">
    <property type="entry name" value="Leucine zipper domain"/>
    <property type="match status" value="1"/>
</dbReference>
<feature type="compositionally biased region" description="Basic and acidic residues" evidence="1">
    <location>
        <begin position="456"/>
        <end position="467"/>
    </location>
</feature>
<feature type="compositionally biased region" description="Polar residues" evidence="1">
    <location>
        <begin position="66"/>
        <end position="85"/>
    </location>
</feature>
<protein>
    <submittedName>
        <fullName evidence="3">HET and ankyrin domain protein</fullName>
    </submittedName>
</protein>
<feature type="region of interest" description="Disordered" evidence="1">
    <location>
        <begin position="184"/>
        <end position="240"/>
    </location>
</feature>
<feature type="compositionally biased region" description="Basic and acidic residues" evidence="1">
    <location>
        <begin position="224"/>
        <end position="236"/>
    </location>
</feature>
<feature type="compositionally biased region" description="Basic and acidic residues" evidence="1">
    <location>
        <begin position="15"/>
        <end position="33"/>
    </location>
</feature>
<dbReference type="STRING" id="708197.A0A166P2R0"/>
<evidence type="ECO:0000256" key="1">
    <source>
        <dbReference type="SAM" id="MobiDB-lite"/>
    </source>
</evidence>
<dbReference type="InterPro" id="IPR004827">
    <property type="entry name" value="bZIP"/>
</dbReference>
<feature type="domain" description="BZIP" evidence="2">
    <location>
        <begin position="36"/>
        <end position="51"/>
    </location>
</feature>
<dbReference type="GO" id="GO:0003700">
    <property type="term" value="F:DNA-binding transcription factor activity"/>
    <property type="evidence" value="ECO:0007669"/>
    <property type="project" value="InterPro"/>
</dbReference>
<dbReference type="Gene3D" id="1.20.5.170">
    <property type="match status" value="1"/>
</dbReference>